<sequence>MWSPKKRRKFKNRAKFAFLDAPRVVNAQDVLFERFFLPLRSPALRRICPRSNPDNFDHDSKANFACWTARSTSFSPEALQLTNNSPGLHTQNFLGALSRVKSMICRKIVGPDNADKTFLYFVQKL</sequence>
<organism evidence="1 2">
    <name type="scientific">Romanomermis culicivorax</name>
    <name type="common">Nematode worm</name>
    <dbReference type="NCBI Taxonomy" id="13658"/>
    <lineage>
        <taxon>Eukaryota</taxon>
        <taxon>Metazoa</taxon>
        <taxon>Ecdysozoa</taxon>
        <taxon>Nematoda</taxon>
        <taxon>Enoplea</taxon>
        <taxon>Dorylaimia</taxon>
        <taxon>Mermithida</taxon>
        <taxon>Mermithoidea</taxon>
        <taxon>Mermithidae</taxon>
        <taxon>Romanomermis</taxon>
    </lineage>
</organism>
<evidence type="ECO:0000313" key="1">
    <source>
        <dbReference type="Proteomes" id="UP000887565"/>
    </source>
</evidence>
<name>A0A915IMP0_ROMCU</name>
<proteinExistence type="predicted"/>
<keyword evidence="1" id="KW-1185">Reference proteome</keyword>
<accession>A0A915IMP0</accession>
<dbReference type="AlphaFoldDB" id="A0A915IMP0"/>
<evidence type="ECO:0000313" key="2">
    <source>
        <dbReference type="WBParaSite" id="nRc.2.0.1.t14723-RA"/>
    </source>
</evidence>
<dbReference type="Proteomes" id="UP000887565">
    <property type="component" value="Unplaced"/>
</dbReference>
<protein>
    <submittedName>
        <fullName evidence="2">Uncharacterized protein</fullName>
    </submittedName>
</protein>
<reference evidence="2" key="1">
    <citation type="submission" date="2022-11" db="UniProtKB">
        <authorList>
            <consortium name="WormBaseParasite"/>
        </authorList>
    </citation>
    <scope>IDENTIFICATION</scope>
</reference>
<dbReference type="WBParaSite" id="nRc.2.0.1.t14723-RA">
    <property type="protein sequence ID" value="nRc.2.0.1.t14723-RA"/>
    <property type="gene ID" value="nRc.2.0.1.g14723"/>
</dbReference>